<evidence type="ECO:0000256" key="2">
    <source>
        <dbReference type="ARBA" id="ARBA00009755"/>
    </source>
</evidence>
<dbReference type="GO" id="GO:0016104">
    <property type="term" value="P:triterpenoid biosynthetic process"/>
    <property type="evidence" value="ECO:0007669"/>
    <property type="project" value="InterPro"/>
</dbReference>
<dbReference type="RefSeq" id="WP_146502235.1">
    <property type="nucleotide sequence ID" value="NZ_SJPG01000001.1"/>
</dbReference>
<dbReference type="InterPro" id="IPR018333">
    <property type="entry name" value="Squalene_cyclase"/>
</dbReference>
<organism evidence="6 7">
    <name type="scientific">Rubinisphaera italica</name>
    <dbReference type="NCBI Taxonomy" id="2527969"/>
    <lineage>
        <taxon>Bacteria</taxon>
        <taxon>Pseudomonadati</taxon>
        <taxon>Planctomycetota</taxon>
        <taxon>Planctomycetia</taxon>
        <taxon>Planctomycetales</taxon>
        <taxon>Planctomycetaceae</taxon>
        <taxon>Rubinisphaera</taxon>
    </lineage>
</organism>
<evidence type="ECO:0000256" key="1">
    <source>
        <dbReference type="ARBA" id="ARBA00004999"/>
    </source>
</evidence>
<protein>
    <submittedName>
        <fullName evidence="6">Squalene--hopene cyclase</fullName>
        <ecNumber evidence="6">4.2.1.129</ecNumber>
    </submittedName>
</protein>
<evidence type="ECO:0000313" key="6">
    <source>
        <dbReference type="EMBL" id="TWT60076.1"/>
    </source>
</evidence>
<gene>
    <name evidence="6" type="primary">shc_1</name>
    <name evidence="6" type="ORF">Pan54_07890</name>
</gene>
<dbReference type="InterPro" id="IPR008930">
    <property type="entry name" value="Terpenoid_cyclase/PrenylTrfase"/>
</dbReference>
<dbReference type="GO" id="GO:0016866">
    <property type="term" value="F:intramolecular transferase activity"/>
    <property type="evidence" value="ECO:0007669"/>
    <property type="project" value="InterPro"/>
</dbReference>
<dbReference type="PANTHER" id="PTHR11764">
    <property type="entry name" value="TERPENE CYCLASE/MUTASE FAMILY MEMBER"/>
    <property type="match status" value="1"/>
</dbReference>
<dbReference type="AlphaFoldDB" id="A0A5C5XAM5"/>
<keyword evidence="6" id="KW-0456">Lyase</keyword>
<dbReference type="PANTHER" id="PTHR11764:SF20">
    <property type="entry name" value="LANOSTEROL SYNTHASE"/>
    <property type="match status" value="1"/>
</dbReference>
<name>A0A5C5XAM5_9PLAN</name>
<evidence type="ECO:0000259" key="5">
    <source>
        <dbReference type="Pfam" id="PF13249"/>
    </source>
</evidence>
<proteinExistence type="inferred from homology"/>
<keyword evidence="7" id="KW-1185">Reference proteome</keyword>
<feature type="domain" description="Squalene cyclase C-terminal" evidence="4">
    <location>
        <begin position="301"/>
        <end position="594"/>
    </location>
</feature>
<comment type="similarity">
    <text evidence="2">Belongs to the terpene cyclase/mutase family.</text>
</comment>
<dbReference type="InterPro" id="IPR032696">
    <property type="entry name" value="SQ_cyclase_C"/>
</dbReference>
<dbReference type="EC" id="4.2.1.129" evidence="6"/>
<accession>A0A5C5XAM5</accession>
<dbReference type="UniPathway" id="UPA00337"/>
<dbReference type="SUPFAM" id="SSF48239">
    <property type="entry name" value="Terpenoid cyclases/Protein prenyltransferases"/>
    <property type="match status" value="2"/>
</dbReference>
<dbReference type="Pfam" id="PF13243">
    <property type="entry name" value="SQHop_cyclase_C"/>
    <property type="match status" value="1"/>
</dbReference>
<reference evidence="6 7" key="1">
    <citation type="submission" date="2019-02" db="EMBL/GenBank/DDBJ databases">
        <title>Deep-cultivation of Planctomycetes and their phenomic and genomic characterization uncovers novel biology.</title>
        <authorList>
            <person name="Wiegand S."/>
            <person name="Jogler M."/>
            <person name="Boedeker C."/>
            <person name="Pinto D."/>
            <person name="Vollmers J."/>
            <person name="Rivas-Marin E."/>
            <person name="Kohn T."/>
            <person name="Peeters S.H."/>
            <person name="Heuer A."/>
            <person name="Rast P."/>
            <person name="Oberbeckmann S."/>
            <person name="Bunk B."/>
            <person name="Jeske O."/>
            <person name="Meyerdierks A."/>
            <person name="Storesund J.E."/>
            <person name="Kallscheuer N."/>
            <person name="Luecker S."/>
            <person name="Lage O.M."/>
            <person name="Pohl T."/>
            <person name="Merkel B.J."/>
            <person name="Hornburger P."/>
            <person name="Mueller R.-W."/>
            <person name="Bruemmer F."/>
            <person name="Labrenz M."/>
            <person name="Spormann A.M."/>
            <person name="Op Den Camp H."/>
            <person name="Overmann J."/>
            <person name="Amann R."/>
            <person name="Jetten M.S.M."/>
            <person name="Mascher T."/>
            <person name="Medema M.H."/>
            <person name="Devos D.P."/>
            <person name="Kaster A.-K."/>
            <person name="Ovreas L."/>
            <person name="Rohde M."/>
            <person name="Galperin M.Y."/>
            <person name="Jogler C."/>
        </authorList>
    </citation>
    <scope>NUCLEOTIDE SEQUENCE [LARGE SCALE GENOMIC DNA]</scope>
    <source>
        <strain evidence="6 7">Pan54</strain>
    </source>
</reference>
<keyword evidence="3" id="KW-0677">Repeat</keyword>
<dbReference type="InterPro" id="IPR032697">
    <property type="entry name" value="SQ_cyclase_N"/>
</dbReference>
<feature type="domain" description="Squalene cyclase N-terminal" evidence="5">
    <location>
        <begin position="27"/>
        <end position="214"/>
    </location>
</feature>
<comment type="caution">
    <text evidence="6">The sequence shown here is derived from an EMBL/GenBank/DDBJ whole genome shotgun (WGS) entry which is preliminary data.</text>
</comment>
<dbReference type="Pfam" id="PF13249">
    <property type="entry name" value="SQHop_cyclase_N"/>
    <property type="match status" value="1"/>
</dbReference>
<dbReference type="GO" id="GO:0005811">
    <property type="term" value="C:lipid droplet"/>
    <property type="evidence" value="ECO:0007669"/>
    <property type="project" value="InterPro"/>
</dbReference>
<dbReference type="Gene3D" id="1.50.10.20">
    <property type="match status" value="2"/>
</dbReference>
<dbReference type="OrthoDB" id="9758578at2"/>
<dbReference type="Proteomes" id="UP000316095">
    <property type="component" value="Unassembled WGS sequence"/>
</dbReference>
<evidence type="ECO:0000313" key="7">
    <source>
        <dbReference type="Proteomes" id="UP000316095"/>
    </source>
</evidence>
<evidence type="ECO:0000259" key="4">
    <source>
        <dbReference type="Pfam" id="PF13243"/>
    </source>
</evidence>
<sequence>MTDLVGVNLTTQHSSDSRLQEAYLTCRQLLLNERVEQGHWEGELSTSALSTATAVMALIQVQRAECSGVELNALPELISNGIRWLLSERNNDGGWGDTPKSLSNISTTMLVRAVLEITKNTDSLKSMIDESYLINTDQYIERIGGVKAVRERYGRDRTFSVPILMQAALGGMVDWREVNQLPFEMACLPANWYKWANLPVVSYALPALIAIGVLKHRKRPTWFLPWRFVRNFSEASSLKKLRKIQPTTGGFLEATPLTSFVTMSLVAAGHHESPVVKEAVRFLQDSVRPDGSWPIDTNLATWTTTLSLNALNDDLPEEAVEPIVKWLLDQQYQEVHPYTNADPGGWAWTDLSGGVPDADDTPGAILALSHLKVRVDSSTQNRIDSAIIAANVWLLSLQNRDGGWPTFCRGWGKLPFDRSSPDITAHVLRALMETQPGSKSQIARGFRFLDRQQRPDGAWLPLWFGNQFAKEDENPVYGTSRVLLAYAVEHEETNSSERKTRMQKGCEFLSSIQNENGGWGGAKDVISSVEETALAVDALIACKSDPEIIQRGVNWLVHQVELGKIAESSPIGFYFAKLWYYEKLYPLSFATSALRNALKLVR</sequence>
<evidence type="ECO:0000256" key="3">
    <source>
        <dbReference type="ARBA" id="ARBA00022737"/>
    </source>
</evidence>
<dbReference type="GO" id="GO:0016829">
    <property type="term" value="F:lyase activity"/>
    <property type="evidence" value="ECO:0007669"/>
    <property type="project" value="UniProtKB-KW"/>
</dbReference>
<comment type="pathway">
    <text evidence="1">Secondary metabolite biosynthesis; hopanoid biosynthesis.</text>
</comment>
<dbReference type="EMBL" id="SJPG01000001">
    <property type="protein sequence ID" value="TWT60076.1"/>
    <property type="molecule type" value="Genomic_DNA"/>
</dbReference>